<organism evidence="2 3">
    <name type="scientific">Chrysochromulina tobinii</name>
    <dbReference type="NCBI Taxonomy" id="1460289"/>
    <lineage>
        <taxon>Eukaryota</taxon>
        <taxon>Haptista</taxon>
        <taxon>Haptophyta</taxon>
        <taxon>Prymnesiophyceae</taxon>
        <taxon>Prymnesiales</taxon>
        <taxon>Chrysochromulinaceae</taxon>
        <taxon>Chrysochromulina</taxon>
    </lineage>
</organism>
<evidence type="ECO:0000313" key="3">
    <source>
        <dbReference type="Proteomes" id="UP000037460"/>
    </source>
</evidence>
<dbReference type="PROSITE" id="PS51421">
    <property type="entry name" value="RAS"/>
    <property type="match status" value="1"/>
</dbReference>
<sequence length="186" mass="20441">MPEVRVPLQPVQAAARLKIISLGEPSVGKSCLIKRYCEEKFVSKHVATIGIDFGVKPVVVEGYGDVRVNFFDFAGGPEYFEIRNEFYKDAQGALLVFDLASKATLDALDKWLKEAEEFGMRTAALVLCGNKCDNKKHEVTEAEARRWAGSHGGMPYFETSAKDGDNVSKAFDQLYKLAVLPGKGCG</sequence>
<dbReference type="PANTHER" id="PTHR47978">
    <property type="match status" value="1"/>
</dbReference>
<name>A0A0M0JP19_9EUKA</name>
<dbReference type="NCBIfam" id="TIGR00231">
    <property type="entry name" value="small_GTP"/>
    <property type="match status" value="1"/>
</dbReference>
<dbReference type="PRINTS" id="PR00449">
    <property type="entry name" value="RASTRNSFRMNG"/>
</dbReference>
<dbReference type="SMART" id="SM00174">
    <property type="entry name" value="RHO"/>
    <property type="match status" value="1"/>
</dbReference>
<dbReference type="InterPro" id="IPR005225">
    <property type="entry name" value="Small_GTP-bd"/>
</dbReference>
<dbReference type="OrthoDB" id="9989112at2759"/>
<dbReference type="InterPro" id="IPR027417">
    <property type="entry name" value="P-loop_NTPase"/>
</dbReference>
<keyword evidence="3" id="KW-1185">Reference proteome</keyword>
<comment type="caution">
    <text evidence="2">The sequence shown here is derived from an EMBL/GenBank/DDBJ whole genome shotgun (WGS) entry which is preliminary data.</text>
</comment>
<proteinExistence type="predicted"/>
<dbReference type="AlphaFoldDB" id="A0A0M0JP19"/>
<dbReference type="Pfam" id="PF00071">
    <property type="entry name" value="Ras"/>
    <property type="match status" value="1"/>
</dbReference>
<dbReference type="GO" id="GO:0005525">
    <property type="term" value="F:GTP binding"/>
    <property type="evidence" value="ECO:0007669"/>
    <property type="project" value="InterPro"/>
</dbReference>
<evidence type="ECO:0000313" key="2">
    <source>
        <dbReference type="EMBL" id="KOO28240.1"/>
    </source>
</evidence>
<dbReference type="InterPro" id="IPR001806">
    <property type="entry name" value="Small_GTPase"/>
</dbReference>
<dbReference type="SMART" id="SM00173">
    <property type="entry name" value="RAS"/>
    <property type="match status" value="1"/>
</dbReference>
<dbReference type="EMBL" id="JWZX01002598">
    <property type="protein sequence ID" value="KOO28240.1"/>
    <property type="molecule type" value="Genomic_DNA"/>
</dbReference>
<dbReference type="GO" id="GO:0003924">
    <property type="term" value="F:GTPase activity"/>
    <property type="evidence" value="ECO:0007669"/>
    <property type="project" value="InterPro"/>
</dbReference>
<accession>A0A0M0JP19</accession>
<dbReference type="SUPFAM" id="SSF52540">
    <property type="entry name" value="P-loop containing nucleoside triphosphate hydrolases"/>
    <property type="match status" value="1"/>
</dbReference>
<reference evidence="3" key="1">
    <citation type="journal article" date="2015" name="PLoS Genet.">
        <title>Genome Sequence and Transcriptome Analyses of Chrysochromulina tobin: Metabolic Tools for Enhanced Algal Fitness in the Prominent Order Prymnesiales (Haptophyceae).</title>
        <authorList>
            <person name="Hovde B.T."/>
            <person name="Deodato C.R."/>
            <person name="Hunsperger H.M."/>
            <person name="Ryken S.A."/>
            <person name="Yost W."/>
            <person name="Jha R.K."/>
            <person name="Patterson J."/>
            <person name="Monnat R.J. Jr."/>
            <person name="Barlow S.B."/>
            <person name="Starkenburg S.R."/>
            <person name="Cattolico R.A."/>
        </authorList>
    </citation>
    <scope>NUCLEOTIDE SEQUENCE</scope>
    <source>
        <strain evidence="3">CCMP291</strain>
    </source>
</reference>
<dbReference type="FunFam" id="3.40.50.300:FF:001447">
    <property type="entry name" value="Ras-related protein Rab-1B"/>
    <property type="match status" value="1"/>
</dbReference>
<dbReference type="SMART" id="SM00175">
    <property type="entry name" value="RAB"/>
    <property type="match status" value="1"/>
</dbReference>
<evidence type="ECO:0000256" key="1">
    <source>
        <dbReference type="ARBA" id="ARBA00022741"/>
    </source>
</evidence>
<keyword evidence="1" id="KW-0547">Nucleotide-binding</keyword>
<protein>
    <submittedName>
        <fullName evidence="2">Rjl family gtpase</fullName>
    </submittedName>
</protein>
<dbReference type="Proteomes" id="UP000037460">
    <property type="component" value="Unassembled WGS sequence"/>
</dbReference>
<dbReference type="Gene3D" id="3.40.50.300">
    <property type="entry name" value="P-loop containing nucleotide triphosphate hydrolases"/>
    <property type="match status" value="1"/>
</dbReference>
<dbReference type="PROSITE" id="PS51419">
    <property type="entry name" value="RAB"/>
    <property type="match status" value="1"/>
</dbReference>
<gene>
    <name evidence="2" type="ORF">Ctob_004413</name>
</gene>